<comment type="caution">
    <text evidence="2">The sequence shown here is derived from an EMBL/GenBank/DDBJ whole genome shotgun (WGS) entry which is preliminary data.</text>
</comment>
<dbReference type="EMBL" id="LAZR01049977">
    <property type="protein sequence ID" value="KKK88380.1"/>
    <property type="molecule type" value="Genomic_DNA"/>
</dbReference>
<reference evidence="2" key="1">
    <citation type="journal article" date="2015" name="Nature">
        <title>Complex archaea that bridge the gap between prokaryotes and eukaryotes.</title>
        <authorList>
            <person name="Spang A."/>
            <person name="Saw J.H."/>
            <person name="Jorgensen S.L."/>
            <person name="Zaremba-Niedzwiedzka K."/>
            <person name="Martijn J."/>
            <person name="Lind A.E."/>
            <person name="van Eijk R."/>
            <person name="Schleper C."/>
            <person name="Guy L."/>
            <person name="Ettema T.J."/>
        </authorList>
    </citation>
    <scope>NUCLEOTIDE SEQUENCE</scope>
</reference>
<gene>
    <name evidence="2" type="ORF">LCGC14_2743750</name>
</gene>
<feature type="region of interest" description="Disordered" evidence="1">
    <location>
        <begin position="16"/>
        <end position="38"/>
    </location>
</feature>
<evidence type="ECO:0000256" key="1">
    <source>
        <dbReference type="SAM" id="MobiDB-lite"/>
    </source>
</evidence>
<accession>A0A0F8ZQZ4</accession>
<organism evidence="2">
    <name type="scientific">marine sediment metagenome</name>
    <dbReference type="NCBI Taxonomy" id="412755"/>
    <lineage>
        <taxon>unclassified sequences</taxon>
        <taxon>metagenomes</taxon>
        <taxon>ecological metagenomes</taxon>
    </lineage>
</organism>
<proteinExistence type="predicted"/>
<dbReference type="AlphaFoldDB" id="A0A0F8ZQZ4"/>
<evidence type="ECO:0000313" key="2">
    <source>
        <dbReference type="EMBL" id="KKK88380.1"/>
    </source>
</evidence>
<sequence>MTSSKFAGALPPFKVPAVCKDKTRPDDEGPPPNPLPNEVIQGEFSLHGTYFGDRYDRDGPLPMDDIDGFLWKSQDPPPPNGELIAMWWNPAVPQWNAAINLYVGGVLKVHLNTPTWTYSWVPDFDTGTFDWRNIWWIGEKTGRLHN</sequence>
<protein>
    <submittedName>
        <fullName evidence="2">Uncharacterized protein</fullName>
    </submittedName>
</protein>
<name>A0A0F8ZQZ4_9ZZZZ</name>